<dbReference type="Gene3D" id="2.60.40.10">
    <property type="entry name" value="Immunoglobulins"/>
    <property type="match status" value="1"/>
</dbReference>
<dbReference type="Gene3D" id="2.60.120.260">
    <property type="entry name" value="Galactose-binding domain-like"/>
    <property type="match status" value="2"/>
</dbReference>
<dbReference type="InterPro" id="IPR035396">
    <property type="entry name" value="Bac_rhamnosid6H"/>
</dbReference>
<keyword evidence="10" id="KW-1185">Reference proteome</keyword>
<feature type="chain" id="PRO_5010188918" description="alpha-L-rhamnosidase" evidence="4">
    <location>
        <begin position="27"/>
        <end position="905"/>
    </location>
</feature>
<dbReference type="Gene3D" id="1.50.10.10">
    <property type="match status" value="1"/>
</dbReference>
<evidence type="ECO:0000259" key="5">
    <source>
        <dbReference type="Pfam" id="PF05592"/>
    </source>
</evidence>
<dbReference type="Pfam" id="PF25788">
    <property type="entry name" value="Ig_Rha78A_N"/>
    <property type="match status" value="1"/>
</dbReference>
<dbReference type="InterPro" id="IPR008902">
    <property type="entry name" value="Rhamnosid_concanavalin"/>
</dbReference>
<dbReference type="PIRSF" id="PIRSF010631">
    <property type="entry name" value="A-rhamnsds"/>
    <property type="match status" value="1"/>
</dbReference>
<dbReference type="Pfam" id="PF17390">
    <property type="entry name" value="Bac_rhamnosid_C"/>
    <property type="match status" value="1"/>
</dbReference>
<dbReference type="InterPro" id="IPR013737">
    <property type="entry name" value="Bac_rhamnosid_N"/>
</dbReference>
<proteinExistence type="predicted"/>
<dbReference type="PANTHER" id="PTHR33307:SF11">
    <property type="entry name" value="ALPHA-L-RHAMNOSIDASE"/>
    <property type="match status" value="1"/>
</dbReference>
<dbReference type="InterPro" id="IPR012341">
    <property type="entry name" value="6hp_glycosidase-like_sf"/>
</dbReference>
<dbReference type="Gene3D" id="2.60.420.10">
    <property type="entry name" value="Maltose phosphorylase, domain 3"/>
    <property type="match status" value="1"/>
</dbReference>
<feature type="domain" description="Alpha-L-rhamnosidase concanavalin-like" evidence="5">
    <location>
        <begin position="375"/>
        <end position="464"/>
    </location>
</feature>
<protein>
    <recommendedName>
        <fullName evidence="2">alpha-L-rhamnosidase</fullName>
        <ecNumber evidence="2">3.2.1.40</ecNumber>
    </recommendedName>
</protein>
<evidence type="ECO:0000256" key="3">
    <source>
        <dbReference type="ARBA" id="ARBA00022801"/>
    </source>
</evidence>
<dbReference type="SUPFAM" id="SSF48208">
    <property type="entry name" value="Six-hairpin glycosidases"/>
    <property type="match status" value="1"/>
</dbReference>
<feature type="domain" description="Alpha-L-rhamnosidase six-hairpin glycosidase" evidence="7">
    <location>
        <begin position="486"/>
        <end position="818"/>
    </location>
</feature>
<evidence type="ECO:0000256" key="2">
    <source>
        <dbReference type="ARBA" id="ARBA00012652"/>
    </source>
</evidence>
<reference evidence="9 10" key="1">
    <citation type="submission" date="2016-08" db="EMBL/GenBank/DDBJ databases">
        <authorList>
            <person name="Seilhamer J.J."/>
        </authorList>
    </citation>
    <scope>NUCLEOTIDE SEQUENCE [LARGE SCALE GENOMIC DNA]</scope>
    <source>
        <strain evidence="9">M3/6</strain>
    </source>
</reference>
<accession>A0A1R3SZ92</accession>
<evidence type="ECO:0000313" key="10">
    <source>
        <dbReference type="Proteomes" id="UP000187464"/>
    </source>
</evidence>
<dbReference type="GO" id="GO:0030596">
    <property type="term" value="F:alpha-L-rhamnosidase activity"/>
    <property type="evidence" value="ECO:0007669"/>
    <property type="project" value="UniProtKB-EC"/>
</dbReference>
<dbReference type="InterPro" id="IPR008928">
    <property type="entry name" value="6-hairpin_glycosidase_sf"/>
</dbReference>
<dbReference type="KEGG" id="psac:PSM36_2710"/>
<dbReference type="EC" id="3.2.1.40" evidence="2"/>
<dbReference type="InterPro" id="IPR035398">
    <property type="entry name" value="Bac_rhamnosid_C"/>
</dbReference>
<organism evidence="9 10">
    <name type="scientific">Proteiniphilum saccharofermentans</name>
    <dbReference type="NCBI Taxonomy" id="1642647"/>
    <lineage>
        <taxon>Bacteria</taxon>
        <taxon>Pseudomonadati</taxon>
        <taxon>Bacteroidota</taxon>
        <taxon>Bacteroidia</taxon>
        <taxon>Bacteroidales</taxon>
        <taxon>Dysgonomonadaceae</taxon>
        <taxon>Proteiniphilum</taxon>
    </lineage>
</organism>
<evidence type="ECO:0000259" key="6">
    <source>
        <dbReference type="Pfam" id="PF08531"/>
    </source>
</evidence>
<sequence length="905" mass="103055">MFCSMKGKISLLCIWILCLSVRQAGAFEVVRLTCDRMESPVTVSSTHPRFGWQITSEENGTYQSAYEIEVYELVDGNEKLFWSTGKTISSNSRYVAYDGNRVLEPMKKYLWRVKVWNEKNQPSEWSEKNSFRMAPASAFLNAEWIGSVSHQDARLPKGRNFHSTVMGRPENRSLWEQVNPLSNKSIYLRQTFESGKTVEEAMAYVCGLGLYEFSLNGEKIGESELAPLVSDYDKTVYYNAYDVTGYLKEGANAIGILLGNGFYNVQGGRYRKLLVSFGPPTLFFKMIITYSDGTTREVQSDENWKYDYSPITFNCIYGGEDYDATREQPGWNTAAFNDEEWNPVIVQDAPRGKLRAQQATPVKIMERFGVKETNKISDHRYVMDMGQNLSGFPEIVVNGQKGDTIRLTVGESLNEDGTVSQKQTGSKHYYEYVLRGEGDEYWRPRFSYYGFRYIQADLASKEQQTSAGLPRLKEINSCFIYNSAEKISTFESSNSIFNNAHRIIGNAVRSNMQAVFTDCPHREKLGWLEQVHLNGPGLYYNYNLRTFIPKVMQDIRDAQLPTGLVPSIAPEFVVFDGGFRDSPEWGSASVILPWMYYLYYGDDSLIDNYYDVMKNYVDYLSSTASGHIVSHGLGDWYDYHGEKAGFSKNTPVPLVATAHYYWDLTLLSKAAVMVGKNADATYYHELSASVKEGFNRMFFDEKTGQYGTGSQASNAIPLFFDMVDRQNRDRVLANLVKDIRKQGNRLTTGDVGNRYLFQTLAQNDLNELMYIMNNHEDVPGYGFQVKFGATTLTEQWDPRQGTSWNHFMMGQIDEWFFAWLAGIQPDTDFPGYERFIVHPQVVGDLTSVSASTETLYGKISVDWKIENNTFQLNVEVPVNTRARIILPDKQSHDAGSGKYSYSVKL</sequence>
<dbReference type="InterPro" id="IPR016007">
    <property type="entry name" value="Alpha_rhamnosid"/>
</dbReference>
<dbReference type="Pfam" id="PF05592">
    <property type="entry name" value="Bac_rhamnosid"/>
    <property type="match status" value="1"/>
</dbReference>
<keyword evidence="4" id="KW-0732">Signal</keyword>
<evidence type="ECO:0000259" key="8">
    <source>
        <dbReference type="Pfam" id="PF17390"/>
    </source>
</evidence>
<dbReference type="Pfam" id="PF17389">
    <property type="entry name" value="Bac_rhamnosid6H"/>
    <property type="match status" value="1"/>
</dbReference>
<gene>
    <name evidence="9" type="ORF">PSM36_2710</name>
</gene>
<keyword evidence="3 9" id="KW-0378">Hydrolase</keyword>
<dbReference type="PANTHER" id="PTHR33307">
    <property type="entry name" value="ALPHA-RHAMNOSIDASE (EUROFUNG)"/>
    <property type="match status" value="1"/>
</dbReference>
<dbReference type="EMBL" id="LT605205">
    <property type="protein sequence ID" value="SCD21506.1"/>
    <property type="molecule type" value="Genomic_DNA"/>
</dbReference>
<dbReference type="Pfam" id="PF08531">
    <property type="entry name" value="Bac_rhamnosid_N"/>
    <property type="match status" value="1"/>
</dbReference>
<feature type="signal peptide" evidence="4">
    <location>
        <begin position="1"/>
        <end position="26"/>
    </location>
</feature>
<feature type="domain" description="Bacterial alpha-L-rhamnosidase N-terminal" evidence="6">
    <location>
        <begin position="196"/>
        <end position="366"/>
    </location>
</feature>
<name>A0A1R3SZ92_9BACT</name>
<keyword evidence="9" id="KW-0326">Glycosidase</keyword>
<comment type="catalytic activity">
    <reaction evidence="1">
        <text>Hydrolysis of terminal non-reducing alpha-L-rhamnose residues in alpha-L-rhamnosides.</text>
        <dbReference type="EC" id="3.2.1.40"/>
    </reaction>
</comment>
<feature type="domain" description="Alpha-L-rhamnosidase C-terminal" evidence="8">
    <location>
        <begin position="822"/>
        <end position="897"/>
    </location>
</feature>
<evidence type="ECO:0000313" key="9">
    <source>
        <dbReference type="EMBL" id="SCD21506.1"/>
    </source>
</evidence>
<dbReference type="AlphaFoldDB" id="A0A1R3SZ92"/>
<dbReference type="InterPro" id="IPR013783">
    <property type="entry name" value="Ig-like_fold"/>
</dbReference>
<dbReference type="GO" id="GO:0005975">
    <property type="term" value="P:carbohydrate metabolic process"/>
    <property type="evidence" value="ECO:0007669"/>
    <property type="project" value="InterPro"/>
</dbReference>
<evidence type="ECO:0000259" key="7">
    <source>
        <dbReference type="Pfam" id="PF17389"/>
    </source>
</evidence>
<dbReference type="STRING" id="1642647.PSM36_2710"/>
<evidence type="ECO:0000256" key="1">
    <source>
        <dbReference type="ARBA" id="ARBA00001445"/>
    </source>
</evidence>
<dbReference type="Proteomes" id="UP000187464">
    <property type="component" value="Chromosome I"/>
</dbReference>
<evidence type="ECO:0000256" key="4">
    <source>
        <dbReference type="SAM" id="SignalP"/>
    </source>
</evidence>